<organism evidence="1 2">
    <name type="scientific">Bauhinia variegata</name>
    <name type="common">Purple orchid tree</name>
    <name type="synonym">Phanera variegata</name>
    <dbReference type="NCBI Taxonomy" id="167791"/>
    <lineage>
        <taxon>Eukaryota</taxon>
        <taxon>Viridiplantae</taxon>
        <taxon>Streptophyta</taxon>
        <taxon>Embryophyta</taxon>
        <taxon>Tracheophyta</taxon>
        <taxon>Spermatophyta</taxon>
        <taxon>Magnoliopsida</taxon>
        <taxon>eudicotyledons</taxon>
        <taxon>Gunneridae</taxon>
        <taxon>Pentapetalae</taxon>
        <taxon>rosids</taxon>
        <taxon>fabids</taxon>
        <taxon>Fabales</taxon>
        <taxon>Fabaceae</taxon>
        <taxon>Cercidoideae</taxon>
        <taxon>Cercideae</taxon>
        <taxon>Bauhiniinae</taxon>
        <taxon>Bauhinia</taxon>
    </lineage>
</organism>
<reference evidence="1 2" key="1">
    <citation type="journal article" date="2022" name="DNA Res.">
        <title>Chromosomal-level genome assembly of the orchid tree Bauhinia variegata (Leguminosae; Cercidoideae) supports the allotetraploid origin hypothesis of Bauhinia.</title>
        <authorList>
            <person name="Zhong Y."/>
            <person name="Chen Y."/>
            <person name="Zheng D."/>
            <person name="Pang J."/>
            <person name="Liu Y."/>
            <person name="Luo S."/>
            <person name="Meng S."/>
            <person name="Qian L."/>
            <person name="Wei D."/>
            <person name="Dai S."/>
            <person name="Zhou R."/>
        </authorList>
    </citation>
    <scope>NUCLEOTIDE SEQUENCE [LARGE SCALE GENOMIC DNA]</scope>
    <source>
        <strain evidence="1">BV-YZ2020</strain>
    </source>
</reference>
<keyword evidence="2" id="KW-1185">Reference proteome</keyword>
<dbReference type="EMBL" id="CM039430">
    <property type="protein sequence ID" value="KAI4345542.1"/>
    <property type="molecule type" value="Genomic_DNA"/>
</dbReference>
<protein>
    <submittedName>
        <fullName evidence="1">Uncharacterized protein</fullName>
    </submittedName>
</protein>
<proteinExistence type="predicted"/>
<name>A0ACB9PBY1_BAUVA</name>
<sequence>MGFSLPQEIIDCILSKLPAKSLARFCCVAKPWRDFIQRPRPNKVVVLLNRTPPKSLALFTLQGENLVPELIELENDFVYSYDANIIGVCNGLILIGISPKTYILWNPFIQKYRQIHCPDWNYLYCLCGFVYDPAAHEHKIVHVCYHENGVRTTGVLRLERTGTTWKEIKTSFPYGFPSSSSGVVINGAPHWVVGNHLSRERSKKIIWFDVAEEKFKEVPKPELECCYCDFDVAALNGSLCITAYRRDQEKKVELWVMKDCGVEESWTKLAVIPIKCKYFLPLSMVKDGDLLAEIDKSEVVVYDLKKETFKHITFSGPMGKIRNRPSFLPISSSRVPQECKVATFVESLVNPAIIGN</sequence>
<gene>
    <name evidence="1" type="ORF">L6164_012655</name>
</gene>
<evidence type="ECO:0000313" key="2">
    <source>
        <dbReference type="Proteomes" id="UP000828941"/>
    </source>
</evidence>
<dbReference type="Proteomes" id="UP000828941">
    <property type="component" value="Chromosome 5"/>
</dbReference>
<accession>A0ACB9PBY1</accession>
<evidence type="ECO:0000313" key="1">
    <source>
        <dbReference type="EMBL" id="KAI4345542.1"/>
    </source>
</evidence>
<comment type="caution">
    <text evidence="1">The sequence shown here is derived from an EMBL/GenBank/DDBJ whole genome shotgun (WGS) entry which is preliminary data.</text>
</comment>